<dbReference type="EMBL" id="CM004474">
    <property type="protein sequence ID" value="OCT80168.1"/>
    <property type="molecule type" value="Genomic_DNA"/>
</dbReference>
<reference evidence="3" key="1">
    <citation type="journal article" date="2016" name="Nature">
        <title>Genome evolution in the allotetraploid frog Xenopus laevis.</title>
        <authorList>
            <person name="Session A.M."/>
            <person name="Uno Y."/>
            <person name="Kwon T."/>
            <person name="Chapman J.A."/>
            <person name="Toyoda A."/>
            <person name="Takahashi S."/>
            <person name="Fukui A."/>
            <person name="Hikosaka A."/>
            <person name="Suzuki A."/>
            <person name="Kondo M."/>
            <person name="van Heeringen S.J."/>
            <person name="Quigley I."/>
            <person name="Heinz S."/>
            <person name="Ogino H."/>
            <person name="Ochi H."/>
            <person name="Hellsten U."/>
            <person name="Lyons J.B."/>
            <person name="Simakov O."/>
            <person name="Putnam N."/>
            <person name="Stites J."/>
            <person name="Kuroki Y."/>
            <person name="Tanaka T."/>
            <person name="Michiue T."/>
            <person name="Watanabe M."/>
            <person name="Bogdanovic O."/>
            <person name="Lister R."/>
            <person name="Georgiou G."/>
            <person name="Paranjpe S.S."/>
            <person name="van Kruijsbergen I."/>
            <person name="Shu S."/>
            <person name="Carlson J."/>
            <person name="Kinoshita T."/>
            <person name="Ohta Y."/>
            <person name="Mawaribuchi S."/>
            <person name="Jenkins J."/>
            <person name="Grimwood J."/>
            <person name="Schmutz J."/>
            <person name="Mitros T."/>
            <person name="Mozaffari S.V."/>
            <person name="Suzuki Y."/>
            <person name="Haramoto Y."/>
            <person name="Yamamoto T.S."/>
            <person name="Takagi C."/>
            <person name="Heald R."/>
            <person name="Miller K."/>
            <person name="Haudenschild C."/>
            <person name="Kitzman J."/>
            <person name="Nakayama T."/>
            <person name="Izutsu Y."/>
            <person name="Robert J."/>
            <person name="Fortriede J."/>
            <person name="Burns K."/>
            <person name="Lotay V."/>
            <person name="Karimi K."/>
            <person name="Yasuoka Y."/>
            <person name="Dichmann D.S."/>
            <person name="Flajnik M.F."/>
            <person name="Houston D.W."/>
            <person name="Shendure J."/>
            <person name="DuPasquier L."/>
            <person name="Vize P.D."/>
            <person name="Zorn A.M."/>
            <person name="Ito M."/>
            <person name="Marcotte E.M."/>
            <person name="Wallingford J.B."/>
            <person name="Ito Y."/>
            <person name="Asashima M."/>
            <person name="Ueno N."/>
            <person name="Matsuda Y."/>
            <person name="Veenstra G.J."/>
            <person name="Fujiyama A."/>
            <person name="Harland R.M."/>
            <person name="Taira M."/>
            <person name="Rokhsar D.S."/>
        </authorList>
    </citation>
    <scope>NUCLEOTIDE SEQUENCE [LARGE SCALE GENOMIC DNA]</scope>
    <source>
        <strain evidence="3">J</strain>
    </source>
</reference>
<dbReference type="Proteomes" id="UP000694892">
    <property type="component" value="Chromosome 5L"/>
</dbReference>
<gene>
    <name evidence="2" type="ORF">XELAEV_18026983mg</name>
</gene>
<dbReference type="AlphaFoldDB" id="A0A974CUQ5"/>
<evidence type="ECO:0000313" key="2">
    <source>
        <dbReference type="EMBL" id="OCT80168.1"/>
    </source>
</evidence>
<protein>
    <submittedName>
        <fullName evidence="2">Uncharacterized protein</fullName>
    </submittedName>
</protein>
<sequence>MLLFFPPLGLQLFGNNIWTLYWTLSGLLLYIFFLYCLIYGGGFLAIFWLFNGWAQCVLYHLTKGPRPRNVVTQ</sequence>
<evidence type="ECO:0000313" key="3">
    <source>
        <dbReference type="Proteomes" id="UP000694892"/>
    </source>
</evidence>
<keyword evidence="1" id="KW-0472">Membrane</keyword>
<proteinExistence type="predicted"/>
<evidence type="ECO:0000256" key="1">
    <source>
        <dbReference type="SAM" id="Phobius"/>
    </source>
</evidence>
<name>A0A974CUQ5_XENLA</name>
<feature type="transmembrane region" description="Helical" evidence="1">
    <location>
        <begin position="20"/>
        <end position="50"/>
    </location>
</feature>
<keyword evidence="1" id="KW-0812">Transmembrane</keyword>
<keyword evidence="1" id="KW-1133">Transmembrane helix</keyword>
<accession>A0A974CUQ5</accession>
<organism evidence="2 3">
    <name type="scientific">Xenopus laevis</name>
    <name type="common">African clawed frog</name>
    <dbReference type="NCBI Taxonomy" id="8355"/>
    <lineage>
        <taxon>Eukaryota</taxon>
        <taxon>Metazoa</taxon>
        <taxon>Chordata</taxon>
        <taxon>Craniata</taxon>
        <taxon>Vertebrata</taxon>
        <taxon>Euteleostomi</taxon>
        <taxon>Amphibia</taxon>
        <taxon>Batrachia</taxon>
        <taxon>Anura</taxon>
        <taxon>Pipoidea</taxon>
        <taxon>Pipidae</taxon>
        <taxon>Xenopodinae</taxon>
        <taxon>Xenopus</taxon>
        <taxon>Xenopus</taxon>
    </lineage>
</organism>